<feature type="domain" description="FecR protein" evidence="2">
    <location>
        <begin position="120"/>
        <end position="209"/>
    </location>
</feature>
<dbReference type="InterPro" id="IPR006860">
    <property type="entry name" value="FecR"/>
</dbReference>
<dbReference type="Pfam" id="PF04773">
    <property type="entry name" value="FecR"/>
    <property type="match status" value="1"/>
</dbReference>
<dbReference type="RefSeq" id="WP_106527206.1">
    <property type="nucleotide sequence ID" value="NZ_PYAW01000001.1"/>
</dbReference>
<keyword evidence="1" id="KW-0812">Transmembrane</keyword>
<evidence type="ECO:0000313" key="4">
    <source>
        <dbReference type="EMBL" id="PSL50022.1"/>
    </source>
</evidence>
<comment type="caution">
    <text evidence="4">The sequence shown here is derived from an EMBL/GenBank/DDBJ whole genome shotgun (WGS) entry which is preliminary data.</text>
</comment>
<dbReference type="InterPro" id="IPR032508">
    <property type="entry name" value="FecR_C"/>
</dbReference>
<keyword evidence="5" id="KW-1185">Reference proteome</keyword>
<dbReference type="Pfam" id="PF16344">
    <property type="entry name" value="FecR_C"/>
    <property type="match status" value="1"/>
</dbReference>
<feature type="transmembrane region" description="Helical" evidence="1">
    <location>
        <begin position="85"/>
        <end position="104"/>
    </location>
</feature>
<keyword evidence="1" id="KW-0472">Membrane</keyword>
<dbReference type="OrthoDB" id="923517at2"/>
<dbReference type="AlphaFoldDB" id="A0A2P8HUY9"/>
<keyword evidence="1" id="KW-1133">Transmembrane helix</keyword>
<feature type="domain" description="Protein FecR C-terminal" evidence="3">
    <location>
        <begin position="256"/>
        <end position="321"/>
    </location>
</feature>
<dbReference type="PIRSF" id="PIRSF018266">
    <property type="entry name" value="FecR"/>
    <property type="match status" value="1"/>
</dbReference>
<dbReference type="EMBL" id="PYAW01000001">
    <property type="protein sequence ID" value="PSL50022.1"/>
    <property type="molecule type" value="Genomic_DNA"/>
</dbReference>
<dbReference type="Proteomes" id="UP000240971">
    <property type="component" value="Unassembled WGS sequence"/>
</dbReference>
<gene>
    <name evidence="4" type="ORF">CLV51_1011365</name>
</gene>
<sequence>MDEYNNRIKSLFIKLAEGKCTPEERLQIIAYLEKDPSREALPSVEELASTGEWPVMPAAAAEAVFENIIQHTPVKQLIPLWKRSWIRIAAALIPVIGLASFFILQYTQKAEFRHYVNNTRKVQTIQLEDGTVIRLNQRTSLSVSKTFTAGKRREVWLEGEAFFAVKYQAVKPFIVHAANTIDVNVLGTAFNVNTFNGNTKVVLNEGSVKINANDIPDAAAILLKPGEMASFNAATKTLSMQKVDTLFHTSWKYNLIAFRGQPLKEVMLKLKEQYGYDIVFDSRNIDNLVFTGYLASDNLQQALLTLEQTFAIKIFLKDKLIHVNNK</sequence>
<dbReference type="PANTHER" id="PTHR30273">
    <property type="entry name" value="PERIPLASMIC SIGNAL SENSOR AND SIGMA FACTOR ACTIVATOR FECR-RELATED"/>
    <property type="match status" value="1"/>
</dbReference>
<proteinExistence type="predicted"/>
<name>A0A2P8HUY9_CHINA</name>
<evidence type="ECO:0000259" key="2">
    <source>
        <dbReference type="Pfam" id="PF04773"/>
    </source>
</evidence>
<dbReference type="PANTHER" id="PTHR30273:SF2">
    <property type="entry name" value="PROTEIN FECR"/>
    <property type="match status" value="1"/>
</dbReference>
<dbReference type="Gene3D" id="3.55.50.30">
    <property type="match status" value="1"/>
</dbReference>
<evidence type="ECO:0000313" key="5">
    <source>
        <dbReference type="Proteomes" id="UP000240971"/>
    </source>
</evidence>
<dbReference type="Gene3D" id="2.60.120.1440">
    <property type="match status" value="1"/>
</dbReference>
<reference evidence="4 5" key="1">
    <citation type="submission" date="2018-03" db="EMBL/GenBank/DDBJ databases">
        <title>Genomic Encyclopedia of Archaeal and Bacterial Type Strains, Phase II (KMG-II): from individual species to whole genera.</title>
        <authorList>
            <person name="Goeker M."/>
        </authorList>
    </citation>
    <scope>NUCLEOTIDE SEQUENCE [LARGE SCALE GENOMIC DNA]</scope>
    <source>
        <strain evidence="4 5">DSM 24859</strain>
    </source>
</reference>
<evidence type="ECO:0000256" key="1">
    <source>
        <dbReference type="SAM" id="Phobius"/>
    </source>
</evidence>
<organism evidence="4 5">
    <name type="scientific">Chitinophaga niastensis</name>
    <dbReference type="NCBI Taxonomy" id="536980"/>
    <lineage>
        <taxon>Bacteria</taxon>
        <taxon>Pseudomonadati</taxon>
        <taxon>Bacteroidota</taxon>
        <taxon>Chitinophagia</taxon>
        <taxon>Chitinophagales</taxon>
        <taxon>Chitinophagaceae</taxon>
        <taxon>Chitinophaga</taxon>
    </lineage>
</organism>
<dbReference type="InterPro" id="IPR012373">
    <property type="entry name" value="Ferrdict_sens_TM"/>
</dbReference>
<accession>A0A2P8HUY9</accession>
<evidence type="ECO:0000259" key="3">
    <source>
        <dbReference type="Pfam" id="PF16344"/>
    </source>
</evidence>
<protein>
    <submittedName>
        <fullName evidence="4">FecR family protein</fullName>
    </submittedName>
</protein>
<dbReference type="GO" id="GO:0016989">
    <property type="term" value="F:sigma factor antagonist activity"/>
    <property type="evidence" value="ECO:0007669"/>
    <property type="project" value="TreeGrafter"/>
</dbReference>